<keyword evidence="1" id="KW-1133">Transmembrane helix</keyword>
<feature type="transmembrane region" description="Helical" evidence="1">
    <location>
        <begin position="7"/>
        <end position="25"/>
    </location>
</feature>
<keyword evidence="3" id="KW-1185">Reference proteome</keyword>
<evidence type="ECO:0000256" key="1">
    <source>
        <dbReference type="SAM" id="Phobius"/>
    </source>
</evidence>
<proteinExistence type="predicted"/>
<feature type="transmembrane region" description="Helical" evidence="1">
    <location>
        <begin position="31"/>
        <end position="51"/>
    </location>
</feature>
<organism evidence="2 3">
    <name type="scientific">Marinilabilia rubra</name>
    <dbReference type="NCBI Taxonomy" id="2162893"/>
    <lineage>
        <taxon>Bacteria</taxon>
        <taxon>Pseudomonadati</taxon>
        <taxon>Bacteroidota</taxon>
        <taxon>Bacteroidia</taxon>
        <taxon>Marinilabiliales</taxon>
        <taxon>Marinilabiliaceae</taxon>
        <taxon>Marinilabilia</taxon>
    </lineage>
</organism>
<keyword evidence="1" id="KW-0472">Membrane</keyword>
<gene>
    <name evidence="2" type="ORF">DDZ16_12970</name>
</gene>
<dbReference type="Proteomes" id="UP000244956">
    <property type="component" value="Unassembled WGS sequence"/>
</dbReference>
<protein>
    <submittedName>
        <fullName evidence="2">Uncharacterized protein</fullName>
    </submittedName>
</protein>
<dbReference type="EMBL" id="QEWP01000010">
    <property type="protein sequence ID" value="PWD98906.1"/>
    <property type="molecule type" value="Genomic_DNA"/>
</dbReference>
<accession>A0A2U2B782</accession>
<comment type="caution">
    <text evidence="2">The sequence shown here is derived from an EMBL/GenBank/DDBJ whole genome shotgun (WGS) entry which is preliminary data.</text>
</comment>
<evidence type="ECO:0000313" key="3">
    <source>
        <dbReference type="Proteomes" id="UP000244956"/>
    </source>
</evidence>
<keyword evidence="1" id="KW-0812">Transmembrane</keyword>
<evidence type="ECO:0000313" key="2">
    <source>
        <dbReference type="EMBL" id="PWD98906.1"/>
    </source>
</evidence>
<name>A0A2U2B782_9BACT</name>
<dbReference type="AlphaFoldDB" id="A0A2U2B782"/>
<dbReference type="RefSeq" id="WP_109264905.1">
    <property type="nucleotide sequence ID" value="NZ_QEWP01000010.1"/>
</dbReference>
<reference evidence="2 3" key="1">
    <citation type="submission" date="2018-05" db="EMBL/GenBank/DDBJ databases">
        <title>Marinilabilia rubrum sp. nov., isolated from saltern sediment.</title>
        <authorList>
            <person name="Zhang R."/>
        </authorList>
    </citation>
    <scope>NUCLEOTIDE SEQUENCE [LARGE SCALE GENOMIC DNA]</scope>
    <source>
        <strain evidence="2 3">WTE16</strain>
    </source>
</reference>
<sequence length="81" mass="8675">MNKTINFLFGTAGTAGTMEVIQVFPSAPDEINSLIIIVVKSLVSILGGILTSKLLELMRKKGKNAISGKLNKTNVESIKND</sequence>